<feature type="compositionally biased region" description="Low complexity" evidence="1">
    <location>
        <begin position="328"/>
        <end position="345"/>
    </location>
</feature>
<reference evidence="2 4" key="2">
    <citation type="journal article" date="2018" name="Plant J.">
        <title>The Physcomitrella patens chromosome-scale assembly reveals moss genome structure and evolution.</title>
        <authorList>
            <person name="Lang D."/>
            <person name="Ullrich K.K."/>
            <person name="Murat F."/>
            <person name="Fuchs J."/>
            <person name="Jenkins J."/>
            <person name="Haas F.B."/>
            <person name="Piednoel M."/>
            <person name="Gundlach H."/>
            <person name="Van Bel M."/>
            <person name="Meyberg R."/>
            <person name="Vives C."/>
            <person name="Morata J."/>
            <person name="Symeonidi A."/>
            <person name="Hiss M."/>
            <person name="Muchero W."/>
            <person name="Kamisugi Y."/>
            <person name="Saleh O."/>
            <person name="Blanc G."/>
            <person name="Decker E.L."/>
            <person name="van Gessel N."/>
            <person name="Grimwood J."/>
            <person name="Hayes R.D."/>
            <person name="Graham S.W."/>
            <person name="Gunter L.E."/>
            <person name="McDaniel S.F."/>
            <person name="Hoernstein S.N.W."/>
            <person name="Larsson A."/>
            <person name="Li F.W."/>
            <person name="Perroud P.F."/>
            <person name="Phillips J."/>
            <person name="Ranjan P."/>
            <person name="Rokshar D.S."/>
            <person name="Rothfels C.J."/>
            <person name="Schneider L."/>
            <person name="Shu S."/>
            <person name="Stevenson D.W."/>
            <person name="Thummler F."/>
            <person name="Tillich M."/>
            <person name="Villarreal Aguilar J.C."/>
            <person name="Widiez T."/>
            <person name="Wong G.K."/>
            <person name="Wymore A."/>
            <person name="Zhang Y."/>
            <person name="Zimmer A.D."/>
            <person name="Quatrano R.S."/>
            <person name="Mayer K.F.X."/>
            <person name="Goodstein D."/>
            <person name="Casacuberta J.M."/>
            <person name="Vandepoele K."/>
            <person name="Reski R."/>
            <person name="Cuming A.C."/>
            <person name="Tuskan G.A."/>
            <person name="Maumus F."/>
            <person name="Salse J."/>
            <person name="Schmutz J."/>
            <person name="Rensing S.A."/>
        </authorList>
    </citation>
    <scope>NUCLEOTIDE SEQUENCE [LARGE SCALE GENOMIC DNA]</scope>
    <source>
        <strain evidence="3 4">cv. Gransden 2004</strain>
    </source>
</reference>
<dbReference type="Gramene" id="Pp3c10_20360V3.1">
    <property type="protein sequence ID" value="Pp3c10_20360V3.1"/>
    <property type="gene ID" value="Pp3c10_20360"/>
</dbReference>
<reference evidence="3" key="3">
    <citation type="submission" date="2020-12" db="UniProtKB">
        <authorList>
            <consortium name="EnsemblPlants"/>
        </authorList>
    </citation>
    <scope>IDENTIFICATION</scope>
</reference>
<dbReference type="EnsemblPlants" id="Pp3c10_20360V3.1">
    <property type="protein sequence ID" value="Pp3c10_20360V3.1"/>
    <property type="gene ID" value="Pp3c10_20360"/>
</dbReference>
<dbReference type="Proteomes" id="UP000006727">
    <property type="component" value="Chromosome 10"/>
</dbReference>
<feature type="region of interest" description="Disordered" evidence="1">
    <location>
        <begin position="53"/>
        <end position="77"/>
    </location>
</feature>
<dbReference type="OrthoDB" id="1939726at2759"/>
<sequence>MLFVGIQAGIVEREYGAMALSLPRCPPPEPLHQLAGIRERKLSTHRLRRSTRAIHDSTETSSMQLASTDHMKIPSTEPCCKISPLVIVPRKSARRSSRLRAKKSRGDVEVDSADIEAAEWVSRTLANNGVVEIDPLTITEQIRLAQKTGSTNAQNPVASLTTSSEVPNYFSPTGGLPKVPFGVALAAGSAVILAAVAVLVRILNTQGAAAGAGVVSNQTDSEGNRLRSSLAGEPLNEDFASDQSSKGSSAPALMKDKRLAADVLASAAGLSPGAAILTPYDLQPGTVKAGLNRSSMPLPPTLSKAGLRSQTSGRNQQGETSTRDSATPFFSSDSSNVASSTPTSSVSRWLEGKYKSVSPFFPSDRVAAVTSYENASSSESVTPSFPDEQGSVPRYESLVENVPPFFPDEQGSEHRDRSLENATSFFPDEQGRHSDSGPSWEAVTPFFPDDQISKRQNGSSLDTVTPFFADEQGRDSAGASQLNTSFKYENVIPFFPDDRVERLGPSQSGEQFGRWNGGSSGELRIFLTEAEEERVNGQYQALQAAFPVVAIGAGALGALAGVDGALEMVGLTATASFISYELLWANKRKELVEELSKITDHRGFLRWLRKRKIVKDEC</sequence>
<feature type="region of interest" description="Disordered" evidence="1">
    <location>
        <begin position="291"/>
        <end position="345"/>
    </location>
</feature>
<dbReference type="RefSeq" id="XP_073392948.1">
    <property type="nucleotide sequence ID" value="XM_073536847.1"/>
</dbReference>
<dbReference type="PaxDb" id="3218-PP1S67_179V6.2"/>
<gene>
    <name evidence="3" type="primary">LOC112287751</name>
    <name evidence="2" type="ORF">PHYPA_014153</name>
</gene>
<dbReference type="EnsemblPlants" id="Pp3c10_20360V3.3">
    <property type="protein sequence ID" value="Pp3c10_20360V3.3"/>
    <property type="gene ID" value="Pp3c10_20360"/>
</dbReference>
<accession>A0A2K1JZT3</accession>
<name>A0A2K1JZT3_PHYPA</name>
<dbReference type="Gramene" id="Pp3c10_20360V3.2">
    <property type="protein sequence ID" value="Pp3c10_20360V3.2"/>
    <property type="gene ID" value="Pp3c10_20360"/>
</dbReference>
<feature type="compositionally biased region" description="Polar residues" evidence="1">
    <location>
        <begin position="308"/>
        <end position="325"/>
    </location>
</feature>
<dbReference type="EnsemblPlants" id="Pp3c10_20360V3.2">
    <property type="protein sequence ID" value="Pp3c10_20360V3.2"/>
    <property type="gene ID" value="Pp3c10_20360"/>
</dbReference>
<reference evidence="2 4" key="1">
    <citation type="journal article" date="2008" name="Science">
        <title>The Physcomitrella genome reveals evolutionary insights into the conquest of land by plants.</title>
        <authorList>
            <person name="Rensing S."/>
            <person name="Lang D."/>
            <person name="Zimmer A."/>
            <person name="Terry A."/>
            <person name="Salamov A."/>
            <person name="Shapiro H."/>
            <person name="Nishiyama T."/>
            <person name="Perroud P.-F."/>
            <person name="Lindquist E."/>
            <person name="Kamisugi Y."/>
            <person name="Tanahashi T."/>
            <person name="Sakakibara K."/>
            <person name="Fujita T."/>
            <person name="Oishi K."/>
            <person name="Shin-I T."/>
            <person name="Kuroki Y."/>
            <person name="Toyoda A."/>
            <person name="Suzuki Y."/>
            <person name="Hashimoto A."/>
            <person name="Yamaguchi K."/>
            <person name="Sugano A."/>
            <person name="Kohara Y."/>
            <person name="Fujiyama A."/>
            <person name="Anterola A."/>
            <person name="Aoki S."/>
            <person name="Ashton N."/>
            <person name="Barbazuk W.B."/>
            <person name="Barker E."/>
            <person name="Bennetzen J."/>
            <person name="Bezanilla M."/>
            <person name="Blankenship R."/>
            <person name="Cho S.H."/>
            <person name="Dutcher S."/>
            <person name="Estelle M."/>
            <person name="Fawcett J.A."/>
            <person name="Gundlach H."/>
            <person name="Hanada K."/>
            <person name="Heyl A."/>
            <person name="Hicks K.A."/>
            <person name="Hugh J."/>
            <person name="Lohr M."/>
            <person name="Mayer K."/>
            <person name="Melkozernov A."/>
            <person name="Murata T."/>
            <person name="Nelson D."/>
            <person name="Pils B."/>
            <person name="Prigge M."/>
            <person name="Reiss B."/>
            <person name="Renner T."/>
            <person name="Rombauts S."/>
            <person name="Rushton P."/>
            <person name="Sanderfoot A."/>
            <person name="Schween G."/>
            <person name="Shiu S.-H."/>
            <person name="Stueber K."/>
            <person name="Theodoulou F.L."/>
            <person name="Tu H."/>
            <person name="Van de Peer Y."/>
            <person name="Verrier P.J."/>
            <person name="Waters E."/>
            <person name="Wood A."/>
            <person name="Yang L."/>
            <person name="Cove D."/>
            <person name="Cuming A."/>
            <person name="Hasebe M."/>
            <person name="Lucas S."/>
            <person name="Mishler D.B."/>
            <person name="Reski R."/>
            <person name="Grigoriev I."/>
            <person name="Quatrano R.S."/>
            <person name="Boore J.L."/>
        </authorList>
    </citation>
    <scope>NUCLEOTIDE SEQUENCE [LARGE SCALE GENOMIC DNA]</scope>
    <source>
        <strain evidence="3 4">cv. Gransden 2004</strain>
    </source>
</reference>
<evidence type="ECO:0000313" key="4">
    <source>
        <dbReference type="Proteomes" id="UP000006727"/>
    </source>
</evidence>
<dbReference type="Gramene" id="Pp3c10_20360V3.3">
    <property type="protein sequence ID" value="Pp3c10_20360V3.3"/>
    <property type="gene ID" value="Pp3c10_20360"/>
</dbReference>
<protein>
    <submittedName>
        <fullName evidence="2 3">Uncharacterized protein</fullName>
    </submittedName>
</protein>
<dbReference type="RefSeq" id="XP_024386873.1">
    <property type="nucleotide sequence ID" value="XM_024531105.2"/>
</dbReference>
<keyword evidence="4" id="KW-1185">Reference proteome</keyword>
<dbReference type="EMBL" id="ABEU02000010">
    <property type="protein sequence ID" value="PNR47033.1"/>
    <property type="molecule type" value="Genomic_DNA"/>
</dbReference>
<organism evidence="2">
    <name type="scientific">Physcomitrium patens</name>
    <name type="common">Spreading-leaved earth moss</name>
    <name type="synonym">Physcomitrella patens</name>
    <dbReference type="NCBI Taxonomy" id="3218"/>
    <lineage>
        <taxon>Eukaryota</taxon>
        <taxon>Viridiplantae</taxon>
        <taxon>Streptophyta</taxon>
        <taxon>Embryophyta</taxon>
        <taxon>Bryophyta</taxon>
        <taxon>Bryophytina</taxon>
        <taxon>Bryopsida</taxon>
        <taxon>Funariidae</taxon>
        <taxon>Funariales</taxon>
        <taxon>Funariaceae</taxon>
        <taxon>Physcomitrium</taxon>
    </lineage>
</organism>
<evidence type="ECO:0000313" key="2">
    <source>
        <dbReference type="EMBL" id="PNR47033.1"/>
    </source>
</evidence>
<dbReference type="KEGG" id="ppp:112287751"/>
<dbReference type="AlphaFoldDB" id="A0A2K1JZT3"/>
<dbReference type="GeneID" id="112287751"/>
<evidence type="ECO:0000256" key="1">
    <source>
        <dbReference type="SAM" id="MobiDB-lite"/>
    </source>
</evidence>
<proteinExistence type="predicted"/>
<evidence type="ECO:0000313" key="3">
    <source>
        <dbReference type="EnsemblPlants" id="Pp3c10_20360V3.1"/>
    </source>
</evidence>